<keyword evidence="1" id="KW-0472">Membrane</keyword>
<organism evidence="2 3">
    <name type="scientific">Sorghum bicolor</name>
    <name type="common">Sorghum</name>
    <name type="synonym">Sorghum vulgare</name>
    <dbReference type="NCBI Taxonomy" id="4558"/>
    <lineage>
        <taxon>Eukaryota</taxon>
        <taxon>Viridiplantae</taxon>
        <taxon>Streptophyta</taxon>
        <taxon>Embryophyta</taxon>
        <taxon>Tracheophyta</taxon>
        <taxon>Spermatophyta</taxon>
        <taxon>Magnoliopsida</taxon>
        <taxon>Liliopsida</taxon>
        <taxon>Poales</taxon>
        <taxon>Poaceae</taxon>
        <taxon>PACMAD clade</taxon>
        <taxon>Panicoideae</taxon>
        <taxon>Andropogonodae</taxon>
        <taxon>Andropogoneae</taxon>
        <taxon>Sorghinae</taxon>
        <taxon>Sorghum</taxon>
    </lineage>
</organism>
<keyword evidence="1" id="KW-1133">Transmembrane helix</keyword>
<sequence length="89" mass="10638">MIPANCMHTQWVVTQDFRSVICFWSSWMFLPSFSCPFLFLTCLRRQYVRSSSNQGTRHLSLPLNAVPIIFMILYCKWLQTRHLMSLWMS</sequence>
<keyword evidence="3" id="KW-1185">Reference proteome</keyword>
<proteinExistence type="predicted"/>
<feature type="transmembrane region" description="Helical" evidence="1">
    <location>
        <begin position="61"/>
        <end position="79"/>
    </location>
</feature>
<dbReference type="OMA" id="WSSWMFL"/>
<reference evidence="2 3" key="1">
    <citation type="journal article" date="2009" name="Nature">
        <title>The Sorghum bicolor genome and the diversification of grasses.</title>
        <authorList>
            <person name="Paterson A.H."/>
            <person name="Bowers J.E."/>
            <person name="Bruggmann R."/>
            <person name="Dubchak I."/>
            <person name="Grimwood J."/>
            <person name="Gundlach H."/>
            <person name="Haberer G."/>
            <person name="Hellsten U."/>
            <person name="Mitros T."/>
            <person name="Poliakov A."/>
            <person name="Schmutz J."/>
            <person name="Spannagl M."/>
            <person name="Tang H."/>
            <person name="Wang X."/>
            <person name="Wicker T."/>
            <person name="Bharti A.K."/>
            <person name="Chapman J."/>
            <person name="Feltus F.A."/>
            <person name="Gowik U."/>
            <person name="Grigoriev I.V."/>
            <person name="Lyons E."/>
            <person name="Maher C.A."/>
            <person name="Martis M."/>
            <person name="Narechania A."/>
            <person name="Otillar R.P."/>
            <person name="Penning B.W."/>
            <person name="Salamov A.A."/>
            <person name="Wang Y."/>
            <person name="Zhang L."/>
            <person name="Carpita N.C."/>
            <person name="Freeling M."/>
            <person name="Gingle A.R."/>
            <person name="Hash C.T."/>
            <person name="Keller B."/>
            <person name="Klein P."/>
            <person name="Kresovich S."/>
            <person name="McCann M.C."/>
            <person name="Ming R."/>
            <person name="Peterson D.G."/>
            <person name="Mehboob-ur-Rahman"/>
            <person name="Ware D."/>
            <person name="Westhoff P."/>
            <person name="Mayer K.F."/>
            <person name="Messing J."/>
            <person name="Rokhsar D.S."/>
        </authorList>
    </citation>
    <scope>NUCLEOTIDE SEQUENCE [LARGE SCALE GENOMIC DNA]</scope>
    <source>
        <strain evidence="3">cv. BTx623</strain>
    </source>
</reference>
<evidence type="ECO:0000256" key="1">
    <source>
        <dbReference type="SAM" id="Phobius"/>
    </source>
</evidence>
<dbReference type="Proteomes" id="UP000000768">
    <property type="component" value="Chromosome 6"/>
</dbReference>
<protein>
    <submittedName>
        <fullName evidence="2">Uncharacterized protein</fullName>
    </submittedName>
</protein>
<evidence type="ECO:0000313" key="2">
    <source>
        <dbReference type="EMBL" id="OQU82074.1"/>
    </source>
</evidence>
<dbReference type="InParanoid" id="A0A1Z5RE99"/>
<evidence type="ECO:0000313" key="3">
    <source>
        <dbReference type="Proteomes" id="UP000000768"/>
    </source>
</evidence>
<name>A0A1Z5RE99_SORBI</name>
<dbReference type="EMBL" id="CM000765">
    <property type="protein sequence ID" value="OQU82074.1"/>
    <property type="molecule type" value="Genomic_DNA"/>
</dbReference>
<gene>
    <name evidence="2" type="ORF">SORBI_3006G167250</name>
</gene>
<keyword evidence="1" id="KW-0812">Transmembrane</keyword>
<reference evidence="3" key="2">
    <citation type="journal article" date="2018" name="Plant J.">
        <title>The Sorghum bicolor reference genome: improved assembly, gene annotations, a transcriptome atlas, and signatures of genome organization.</title>
        <authorList>
            <person name="McCormick R.F."/>
            <person name="Truong S.K."/>
            <person name="Sreedasyam A."/>
            <person name="Jenkins J."/>
            <person name="Shu S."/>
            <person name="Sims D."/>
            <person name="Kennedy M."/>
            <person name="Amirebrahimi M."/>
            <person name="Weers B.D."/>
            <person name="McKinley B."/>
            <person name="Mattison A."/>
            <person name="Morishige D.T."/>
            <person name="Grimwood J."/>
            <person name="Schmutz J."/>
            <person name="Mullet J.E."/>
        </authorList>
    </citation>
    <scope>NUCLEOTIDE SEQUENCE [LARGE SCALE GENOMIC DNA]</scope>
    <source>
        <strain evidence="3">cv. BTx623</strain>
    </source>
</reference>
<dbReference type="AlphaFoldDB" id="A0A1Z5RE99"/>
<accession>A0A1Z5RE99</accession>
<feature type="transmembrane region" description="Helical" evidence="1">
    <location>
        <begin position="17"/>
        <end position="40"/>
    </location>
</feature>
<dbReference type="Gramene" id="OQU82074">
    <property type="protein sequence ID" value="OQU82074"/>
    <property type="gene ID" value="SORBI_3006G167250"/>
</dbReference>